<dbReference type="AlphaFoldDB" id="A0A0E0HVQ5"/>
<dbReference type="HOGENOM" id="CLU_2546515_0_0_1"/>
<reference evidence="1" key="2">
    <citation type="submission" date="2018-04" db="EMBL/GenBank/DDBJ databases">
        <title>OnivRS2 (Oryza nivara Reference Sequence Version 2).</title>
        <authorList>
            <person name="Zhang J."/>
            <person name="Kudrna D."/>
            <person name="Lee S."/>
            <person name="Talag J."/>
            <person name="Rajasekar S."/>
            <person name="Welchert J."/>
            <person name="Hsing Y.-I."/>
            <person name="Wing R.A."/>
        </authorList>
    </citation>
    <scope>NUCLEOTIDE SEQUENCE [LARGE SCALE GENOMIC DNA]</scope>
    <source>
        <strain evidence="1">SL10</strain>
    </source>
</reference>
<sequence>MNWTYGPICILFISNHAGGELCVNKEMFCSREALRWPARKKRRLRHVQSIASITSLSVVNLPMPLLTSSSSGGGGFGSGWEYI</sequence>
<protein>
    <submittedName>
        <fullName evidence="1">Uncharacterized protein</fullName>
    </submittedName>
</protein>
<dbReference type="Proteomes" id="UP000006591">
    <property type="component" value="Chromosome 6"/>
</dbReference>
<dbReference type="EnsemblPlants" id="ONIVA06G30860.1">
    <property type="protein sequence ID" value="ONIVA06G30860.1"/>
    <property type="gene ID" value="ONIVA06G30860"/>
</dbReference>
<organism evidence="1">
    <name type="scientific">Oryza nivara</name>
    <name type="common">Indian wild rice</name>
    <name type="synonym">Oryza sativa f. spontanea</name>
    <dbReference type="NCBI Taxonomy" id="4536"/>
    <lineage>
        <taxon>Eukaryota</taxon>
        <taxon>Viridiplantae</taxon>
        <taxon>Streptophyta</taxon>
        <taxon>Embryophyta</taxon>
        <taxon>Tracheophyta</taxon>
        <taxon>Spermatophyta</taxon>
        <taxon>Magnoliopsida</taxon>
        <taxon>Liliopsida</taxon>
        <taxon>Poales</taxon>
        <taxon>Poaceae</taxon>
        <taxon>BOP clade</taxon>
        <taxon>Oryzoideae</taxon>
        <taxon>Oryzeae</taxon>
        <taxon>Oryzinae</taxon>
        <taxon>Oryza</taxon>
    </lineage>
</organism>
<reference evidence="1" key="1">
    <citation type="submission" date="2015-04" db="UniProtKB">
        <authorList>
            <consortium name="EnsemblPlants"/>
        </authorList>
    </citation>
    <scope>IDENTIFICATION</scope>
    <source>
        <strain evidence="1">SL10</strain>
    </source>
</reference>
<evidence type="ECO:0000313" key="1">
    <source>
        <dbReference type="EnsemblPlants" id="ONIVA06G30860.1"/>
    </source>
</evidence>
<dbReference type="Gramene" id="ONIVA06G30860.1">
    <property type="protein sequence ID" value="ONIVA06G30860.1"/>
    <property type="gene ID" value="ONIVA06G30860"/>
</dbReference>
<name>A0A0E0HVQ5_ORYNI</name>
<keyword evidence="2" id="KW-1185">Reference proteome</keyword>
<accession>A0A0E0HVQ5</accession>
<evidence type="ECO:0000313" key="2">
    <source>
        <dbReference type="Proteomes" id="UP000006591"/>
    </source>
</evidence>
<proteinExistence type="predicted"/>